<proteinExistence type="predicted"/>
<dbReference type="SUPFAM" id="SSF46785">
    <property type="entry name" value="Winged helix' DNA-binding domain"/>
    <property type="match status" value="1"/>
</dbReference>
<dbReference type="Gene3D" id="1.10.10.10">
    <property type="entry name" value="Winged helix-like DNA-binding domain superfamily/Winged helix DNA-binding domain"/>
    <property type="match status" value="1"/>
</dbReference>
<name>A0A511ZNF0_9BACI</name>
<dbReference type="SUPFAM" id="SSF48008">
    <property type="entry name" value="GntR ligand-binding domain-like"/>
    <property type="match status" value="1"/>
</dbReference>
<keyword evidence="3" id="KW-0804">Transcription</keyword>
<dbReference type="CDD" id="cd07377">
    <property type="entry name" value="WHTH_GntR"/>
    <property type="match status" value="1"/>
</dbReference>
<gene>
    <name evidence="5" type="ORF">OSO01_37150</name>
</gene>
<keyword evidence="2" id="KW-0238">DNA-binding</keyword>
<comment type="caution">
    <text evidence="5">The sequence shown here is derived from an EMBL/GenBank/DDBJ whole genome shotgun (WGS) entry which is preliminary data.</text>
</comment>
<evidence type="ECO:0000256" key="2">
    <source>
        <dbReference type="ARBA" id="ARBA00023125"/>
    </source>
</evidence>
<dbReference type="PRINTS" id="PR00035">
    <property type="entry name" value="HTHGNTR"/>
</dbReference>
<dbReference type="InterPro" id="IPR008920">
    <property type="entry name" value="TF_FadR/GntR_C"/>
</dbReference>
<reference evidence="5 6" key="1">
    <citation type="submission" date="2019-07" db="EMBL/GenBank/DDBJ databases">
        <title>Whole genome shotgun sequence of Oceanobacillus sojae NBRC 105379.</title>
        <authorList>
            <person name="Hosoyama A."/>
            <person name="Uohara A."/>
            <person name="Ohji S."/>
            <person name="Ichikawa N."/>
        </authorList>
    </citation>
    <scope>NUCLEOTIDE SEQUENCE [LARGE SCALE GENOMIC DNA]</scope>
    <source>
        <strain evidence="5 6">NBRC 105379</strain>
    </source>
</reference>
<dbReference type="GO" id="GO:0003700">
    <property type="term" value="F:DNA-binding transcription factor activity"/>
    <property type="evidence" value="ECO:0007669"/>
    <property type="project" value="InterPro"/>
</dbReference>
<dbReference type="AlphaFoldDB" id="A0A511ZNF0"/>
<dbReference type="PANTHER" id="PTHR43537">
    <property type="entry name" value="TRANSCRIPTIONAL REGULATOR, GNTR FAMILY"/>
    <property type="match status" value="1"/>
</dbReference>
<dbReference type="Pfam" id="PF07729">
    <property type="entry name" value="FCD"/>
    <property type="match status" value="1"/>
</dbReference>
<dbReference type="InterPro" id="IPR000524">
    <property type="entry name" value="Tscrpt_reg_HTH_GntR"/>
</dbReference>
<keyword evidence="1" id="KW-0805">Transcription regulation</keyword>
<evidence type="ECO:0000256" key="1">
    <source>
        <dbReference type="ARBA" id="ARBA00023015"/>
    </source>
</evidence>
<dbReference type="InterPro" id="IPR011711">
    <property type="entry name" value="GntR_C"/>
</dbReference>
<feature type="domain" description="HTH gntR-type" evidence="4">
    <location>
        <begin position="7"/>
        <end position="77"/>
    </location>
</feature>
<dbReference type="InterPro" id="IPR036388">
    <property type="entry name" value="WH-like_DNA-bd_sf"/>
</dbReference>
<dbReference type="PROSITE" id="PS50949">
    <property type="entry name" value="HTH_GNTR"/>
    <property type="match status" value="1"/>
</dbReference>
<organism evidence="5 6">
    <name type="scientific">Oceanobacillus sojae</name>
    <dbReference type="NCBI Taxonomy" id="582851"/>
    <lineage>
        <taxon>Bacteria</taxon>
        <taxon>Bacillati</taxon>
        <taxon>Bacillota</taxon>
        <taxon>Bacilli</taxon>
        <taxon>Bacillales</taxon>
        <taxon>Bacillaceae</taxon>
        <taxon>Oceanobacillus</taxon>
    </lineage>
</organism>
<dbReference type="Gene3D" id="1.20.120.530">
    <property type="entry name" value="GntR ligand-binding domain-like"/>
    <property type="match status" value="1"/>
</dbReference>
<dbReference type="SMART" id="SM00895">
    <property type="entry name" value="FCD"/>
    <property type="match status" value="1"/>
</dbReference>
<evidence type="ECO:0000259" key="4">
    <source>
        <dbReference type="PROSITE" id="PS50949"/>
    </source>
</evidence>
<protein>
    <submittedName>
        <fullName evidence="5">GntR family transcriptional regulator</fullName>
    </submittedName>
</protein>
<accession>A0A511ZNF0</accession>
<dbReference type="SMART" id="SM00345">
    <property type="entry name" value="HTH_GNTR"/>
    <property type="match status" value="1"/>
</dbReference>
<keyword evidence="6" id="KW-1185">Reference proteome</keyword>
<dbReference type="OrthoDB" id="114741at2"/>
<evidence type="ECO:0000256" key="3">
    <source>
        <dbReference type="ARBA" id="ARBA00023163"/>
    </source>
</evidence>
<evidence type="ECO:0000313" key="5">
    <source>
        <dbReference type="EMBL" id="GEN88976.1"/>
    </source>
</evidence>
<dbReference type="Pfam" id="PF00392">
    <property type="entry name" value="GntR"/>
    <property type="match status" value="1"/>
</dbReference>
<dbReference type="InterPro" id="IPR036390">
    <property type="entry name" value="WH_DNA-bd_sf"/>
</dbReference>
<dbReference type="GO" id="GO:0003677">
    <property type="term" value="F:DNA binding"/>
    <property type="evidence" value="ECO:0007669"/>
    <property type="project" value="UniProtKB-KW"/>
</dbReference>
<sequence>MTNKKAKTAQIYAYETVRDRILQGKYEGQTKLIEDKLAKELQISRTPVREAIRRLEQEGLIKNKRIIKPSPTDIRHMFEMRIVIEGYAASKAAKFMIPDNIAIIRSAIEKAKQSEDPEEIINFNKQFHDYIVKESRNPIMIETVDRMQAIIYMFSHAVVFYNRPFLLDEHSNICDAIEKHDPVEANRLMQEHLQADLEFVLNITD</sequence>
<dbReference type="Proteomes" id="UP000321558">
    <property type="component" value="Unassembled WGS sequence"/>
</dbReference>
<dbReference type="EMBL" id="BJYM01000017">
    <property type="protein sequence ID" value="GEN88976.1"/>
    <property type="molecule type" value="Genomic_DNA"/>
</dbReference>
<dbReference type="PANTHER" id="PTHR43537:SF24">
    <property type="entry name" value="GLUCONATE OPERON TRANSCRIPTIONAL REPRESSOR"/>
    <property type="match status" value="1"/>
</dbReference>
<dbReference type="RefSeq" id="WP_147211868.1">
    <property type="nucleotide sequence ID" value="NZ_BJYM01000017.1"/>
</dbReference>
<evidence type="ECO:0000313" key="6">
    <source>
        <dbReference type="Proteomes" id="UP000321558"/>
    </source>
</evidence>